<dbReference type="UniPathway" id="UPA00143"/>
<name>A0A6A2ZKM6_HIBSY</name>
<protein>
    <submittedName>
        <fullName evidence="5">Ethylene receptor 2-like</fullName>
    </submittedName>
</protein>
<dbReference type="Proteomes" id="UP000436088">
    <property type="component" value="Unassembled WGS sequence"/>
</dbReference>
<dbReference type="AlphaFoldDB" id="A0A6A2ZKM6"/>
<dbReference type="GO" id="GO:0008270">
    <property type="term" value="F:zinc ion binding"/>
    <property type="evidence" value="ECO:0007669"/>
    <property type="project" value="UniProtKB-KW"/>
</dbReference>
<gene>
    <name evidence="5" type="ORF">F3Y22_tig00110833pilonHSYRG00099</name>
</gene>
<dbReference type="OrthoDB" id="8062037at2759"/>
<dbReference type="GO" id="GO:0016567">
    <property type="term" value="P:protein ubiquitination"/>
    <property type="evidence" value="ECO:0007669"/>
    <property type="project" value="UniProtKB-UniPathway"/>
</dbReference>
<keyword evidence="1" id="KW-0862">Zinc</keyword>
<dbReference type="PROSITE" id="PS50089">
    <property type="entry name" value="ZF_RING_2"/>
    <property type="match status" value="1"/>
</dbReference>
<feature type="domain" description="RING-type" evidence="4">
    <location>
        <begin position="152"/>
        <end position="194"/>
    </location>
</feature>
<proteinExistence type="predicted"/>
<keyword evidence="6" id="KW-1185">Reference proteome</keyword>
<keyword evidence="3" id="KW-1133">Transmembrane helix</keyword>
<dbReference type="Pfam" id="PF13639">
    <property type="entry name" value="zf-RING_2"/>
    <property type="match status" value="1"/>
</dbReference>
<feature type="compositionally biased region" description="Pro residues" evidence="2">
    <location>
        <begin position="7"/>
        <end position="22"/>
    </location>
</feature>
<keyword evidence="1" id="KW-0863">Zinc-finger</keyword>
<feature type="region of interest" description="Disordered" evidence="2">
    <location>
        <begin position="1"/>
        <end position="37"/>
    </location>
</feature>
<evidence type="ECO:0000259" key="4">
    <source>
        <dbReference type="PROSITE" id="PS50089"/>
    </source>
</evidence>
<sequence>MENPPTTIRPPPPLPLPPPPFSQPENTTNITIISSPPPLPLFSSPPQTVTIVNFYQPPPFPDSPRSVDLSPLEFILALVALITIPALIYSFFFAVKCPPWSSRDRHDEHRELSTDSHGGGCSVVEVTETRREPVSGLKYKKETHSKEIGNECPVCLSVFADGEEIKQLSECKHSFHATCIDLWLINHDNCPICRAPVAVKQPGNNRTLPSGPARDSDHHQGLPDAATLV</sequence>
<comment type="caution">
    <text evidence="5">The sequence shown here is derived from an EMBL/GenBank/DDBJ whole genome shotgun (WGS) entry which is preliminary data.</text>
</comment>
<accession>A0A6A2ZKM6</accession>
<dbReference type="PANTHER" id="PTHR45676">
    <property type="entry name" value="RING-H2 FINGER PROTEIN ATL51-RELATED"/>
    <property type="match status" value="1"/>
</dbReference>
<evidence type="ECO:0000313" key="6">
    <source>
        <dbReference type="Proteomes" id="UP000436088"/>
    </source>
</evidence>
<evidence type="ECO:0000256" key="2">
    <source>
        <dbReference type="SAM" id="MobiDB-lite"/>
    </source>
</evidence>
<dbReference type="InterPro" id="IPR001841">
    <property type="entry name" value="Znf_RING"/>
</dbReference>
<keyword evidence="1" id="KW-0479">Metal-binding</keyword>
<dbReference type="EMBL" id="VEPZ02001133">
    <property type="protein sequence ID" value="KAE8692458.1"/>
    <property type="molecule type" value="Genomic_DNA"/>
</dbReference>
<feature type="compositionally biased region" description="Polar residues" evidence="2">
    <location>
        <begin position="23"/>
        <end position="33"/>
    </location>
</feature>
<keyword evidence="3" id="KW-0472">Membrane</keyword>
<dbReference type="PANTHER" id="PTHR45676:SF88">
    <property type="entry name" value="RING-H2 FINGER PROTEIN ATL33"/>
    <property type="match status" value="1"/>
</dbReference>
<dbReference type="InterPro" id="IPR013083">
    <property type="entry name" value="Znf_RING/FYVE/PHD"/>
</dbReference>
<evidence type="ECO:0000256" key="3">
    <source>
        <dbReference type="SAM" id="Phobius"/>
    </source>
</evidence>
<evidence type="ECO:0000313" key="5">
    <source>
        <dbReference type="EMBL" id="KAE8692458.1"/>
    </source>
</evidence>
<dbReference type="Gene3D" id="3.30.40.10">
    <property type="entry name" value="Zinc/RING finger domain, C3HC4 (zinc finger)"/>
    <property type="match status" value="1"/>
</dbReference>
<dbReference type="SMART" id="SM00184">
    <property type="entry name" value="RING"/>
    <property type="match status" value="1"/>
</dbReference>
<feature type="region of interest" description="Disordered" evidence="2">
    <location>
        <begin position="201"/>
        <end position="229"/>
    </location>
</feature>
<dbReference type="SUPFAM" id="SSF57850">
    <property type="entry name" value="RING/U-box"/>
    <property type="match status" value="1"/>
</dbReference>
<reference evidence="5" key="1">
    <citation type="submission" date="2019-09" db="EMBL/GenBank/DDBJ databases">
        <title>Draft genome information of white flower Hibiscus syriacus.</title>
        <authorList>
            <person name="Kim Y.-M."/>
        </authorList>
    </citation>
    <scope>NUCLEOTIDE SEQUENCE [LARGE SCALE GENOMIC DNA]</scope>
    <source>
        <strain evidence="5">YM2019G1</strain>
    </source>
</reference>
<organism evidence="5 6">
    <name type="scientific">Hibiscus syriacus</name>
    <name type="common">Rose of Sharon</name>
    <dbReference type="NCBI Taxonomy" id="106335"/>
    <lineage>
        <taxon>Eukaryota</taxon>
        <taxon>Viridiplantae</taxon>
        <taxon>Streptophyta</taxon>
        <taxon>Embryophyta</taxon>
        <taxon>Tracheophyta</taxon>
        <taxon>Spermatophyta</taxon>
        <taxon>Magnoliopsida</taxon>
        <taxon>eudicotyledons</taxon>
        <taxon>Gunneridae</taxon>
        <taxon>Pentapetalae</taxon>
        <taxon>rosids</taxon>
        <taxon>malvids</taxon>
        <taxon>Malvales</taxon>
        <taxon>Malvaceae</taxon>
        <taxon>Malvoideae</taxon>
        <taxon>Hibiscus</taxon>
    </lineage>
</organism>
<keyword evidence="3" id="KW-0812">Transmembrane</keyword>
<feature type="transmembrane region" description="Helical" evidence="3">
    <location>
        <begin position="74"/>
        <end position="95"/>
    </location>
</feature>
<evidence type="ECO:0000256" key="1">
    <source>
        <dbReference type="PROSITE-ProRule" id="PRU00175"/>
    </source>
</evidence>